<name>A0ACA9S176_9GLOM</name>
<sequence>TGKVCNQSCHRPEGCKYQKRKNYRRKKQAELLKKYNHENEYVKLDEIP</sequence>
<comment type="caution">
    <text evidence="1">The sequence shown here is derived from an EMBL/GenBank/DDBJ whole genome shotgun (WGS) entry which is preliminary data.</text>
</comment>
<keyword evidence="2" id="KW-1185">Reference proteome</keyword>
<dbReference type="Proteomes" id="UP000789920">
    <property type="component" value="Unassembled WGS sequence"/>
</dbReference>
<dbReference type="EMBL" id="CAJVQC010083055">
    <property type="protein sequence ID" value="CAG8820026.1"/>
    <property type="molecule type" value="Genomic_DNA"/>
</dbReference>
<protein>
    <submittedName>
        <fullName evidence="1">5986_t:CDS:1</fullName>
    </submittedName>
</protein>
<evidence type="ECO:0000313" key="2">
    <source>
        <dbReference type="Proteomes" id="UP000789920"/>
    </source>
</evidence>
<accession>A0ACA9S176</accession>
<organism evidence="1 2">
    <name type="scientific">Racocetra persica</name>
    <dbReference type="NCBI Taxonomy" id="160502"/>
    <lineage>
        <taxon>Eukaryota</taxon>
        <taxon>Fungi</taxon>
        <taxon>Fungi incertae sedis</taxon>
        <taxon>Mucoromycota</taxon>
        <taxon>Glomeromycotina</taxon>
        <taxon>Glomeromycetes</taxon>
        <taxon>Diversisporales</taxon>
        <taxon>Gigasporaceae</taxon>
        <taxon>Racocetra</taxon>
    </lineage>
</organism>
<reference evidence="1" key="1">
    <citation type="submission" date="2021-06" db="EMBL/GenBank/DDBJ databases">
        <authorList>
            <person name="Kallberg Y."/>
            <person name="Tangrot J."/>
            <person name="Rosling A."/>
        </authorList>
    </citation>
    <scope>NUCLEOTIDE SEQUENCE</scope>
    <source>
        <strain evidence="1">MA461A</strain>
    </source>
</reference>
<gene>
    <name evidence="1" type="ORF">RPERSI_LOCUS25267</name>
</gene>
<proteinExistence type="predicted"/>
<evidence type="ECO:0000313" key="1">
    <source>
        <dbReference type="EMBL" id="CAG8820026.1"/>
    </source>
</evidence>
<feature type="non-terminal residue" evidence="1">
    <location>
        <position position="1"/>
    </location>
</feature>